<dbReference type="PANTHER" id="PTHR30535:SF34">
    <property type="entry name" value="MOLYBDATE-BINDING PROTEIN MOLA"/>
    <property type="match status" value="1"/>
</dbReference>
<keyword evidence="4" id="KW-1185">Reference proteome</keyword>
<sequence length="346" mass="37860">MDRRSVIKAGLSLGLLVCFPALANPVPAYGTEPNSNGQLALPPAADIKRVVSAGGPADLLLLALSPEKLLGYAHLKPALLQQHGFAPSLWQKPRLGRLVGRNASLSLEKLMTLDADLVVDYGNLSQNYLSMAQKVERISGVPFLLLDGSLTGTPAQLRKLGQVLGVNERADFLAKRTAEILSDAREFGLSQEEPISFYFGRGATGLETGVTGSIHTEAIEQLGLKNVAKAGDYRGLAKVSLEQLMAWEPELIISQDPAFIRHIRQDPVWGTLAAVRNKRVYWLPNKPFGWIDSPPGINRLLGMSYLRLLLSGADEQAKQALVKDFYRDFYHSELSEEQAANLLRPE</sequence>
<dbReference type="Proteomes" id="UP000254069">
    <property type="component" value="Unassembled WGS sequence"/>
</dbReference>
<dbReference type="Gene3D" id="3.40.50.1980">
    <property type="entry name" value="Nitrogenase molybdenum iron protein domain"/>
    <property type="match status" value="2"/>
</dbReference>
<accession>A0A379YYW4</accession>
<keyword evidence="1" id="KW-0732">Signal</keyword>
<evidence type="ECO:0000313" key="3">
    <source>
        <dbReference type="EMBL" id="SUI52274.1"/>
    </source>
</evidence>
<organism evidence="3 4">
    <name type="scientific">Shewanella algae</name>
    <dbReference type="NCBI Taxonomy" id="38313"/>
    <lineage>
        <taxon>Bacteria</taxon>
        <taxon>Pseudomonadati</taxon>
        <taxon>Pseudomonadota</taxon>
        <taxon>Gammaproteobacteria</taxon>
        <taxon>Alteromonadales</taxon>
        <taxon>Shewanellaceae</taxon>
        <taxon>Shewanella</taxon>
    </lineage>
</organism>
<feature type="domain" description="Fe/B12 periplasmic-binding" evidence="2">
    <location>
        <begin position="49"/>
        <end position="314"/>
    </location>
</feature>
<reference evidence="3 4" key="1">
    <citation type="submission" date="2018-06" db="EMBL/GenBank/DDBJ databases">
        <authorList>
            <consortium name="Pathogen Informatics"/>
            <person name="Doyle S."/>
        </authorList>
    </citation>
    <scope>NUCLEOTIDE SEQUENCE [LARGE SCALE GENOMIC DNA]</scope>
    <source>
        <strain evidence="3 4">NCTC10738</strain>
    </source>
</reference>
<proteinExistence type="predicted"/>
<evidence type="ECO:0000259" key="2">
    <source>
        <dbReference type="PROSITE" id="PS50983"/>
    </source>
</evidence>
<feature type="signal peptide" evidence="1">
    <location>
        <begin position="1"/>
        <end position="23"/>
    </location>
</feature>
<feature type="chain" id="PRO_5017069685" evidence="1">
    <location>
        <begin position="24"/>
        <end position="346"/>
    </location>
</feature>
<dbReference type="Pfam" id="PF01497">
    <property type="entry name" value="Peripla_BP_2"/>
    <property type="match status" value="1"/>
</dbReference>
<dbReference type="InterPro" id="IPR002491">
    <property type="entry name" value="ABC_transptr_periplasmic_BD"/>
</dbReference>
<dbReference type="InterPro" id="IPR050902">
    <property type="entry name" value="ABC_Transporter_SBP"/>
</dbReference>
<dbReference type="AlphaFoldDB" id="A0A379YYW4"/>
<dbReference type="PROSITE" id="PS50983">
    <property type="entry name" value="FE_B12_PBP"/>
    <property type="match status" value="1"/>
</dbReference>
<dbReference type="RefSeq" id="WP_147289665.1">
    <property type="nucleotide sequence ID" value="NZ_JADZHC010000031.1"/>
</dbReference>
<evidence type="ECO:0000256" key="1">
    <source>
        <dbReference type="SAM" id="SignalP"/>
    </source>
</evidence>
<protein>
    <submittedName>
        <fullName evidence="3">Iron-dicitrate transporter substrate-binding subunit</fullName>
    </submittedName>
</protein>
<dbReference type="EMBL" id="UGYO01000001">
    <property type="protein sequence ID" value="SUI52274.1"/>
    <property type="molecule type" value="Genomic_DNA"/>
</dbReference>
<evidence type="ECO:0000313" key="4">
    <source>
        <dbReference type="Proteomes" id="UP000254069"/>
    </source>
</evidence>
<name>A0A379YYW4_9GAMM</name>
<dbReference type="Gene3D" id="1.20.58.2180">
    <property type="match status" value="1"/>
</dbReference>
<gene>
    <name evidence="3" type="ORF">NCTC10738_00696</name>
</gene>
<dbReference type="SUPFAM" id="SSF53807">
    <property type="entry name" value="Helical backbone' metal receptor"/>
    <property type="match status" value="1"/>
</dbReference>
<dbReference type="PANTHER" id="PTHR30535">
    <property type="entry name" value="VITAMIN B12-BINDING PROTEIN"/>
    <property type="match status" value="1"/>
</dbReference>